<dbReference type="Gene3D" id="3.20.20.450">
    <property type="entry name" value="EAL domain"/>
    <property type="match status" value="1"/>
</dbReference>
<dbReference type="Pfam" id="PF00563">
    <property type="entry name" value="EAL"/>
    <property type="match status" value="1"/>
</dbReference>
<feature type="transmembrane region" description="Helical" evidence="1">
    <location>
        <begin position="271"/>
        <end position="292"/>
    </location>
</feature>
<dbReference type="EMBL" id="JACHBQ010000001">
    <property type="protein sequence ID" value="MBB5639994.1"/>
    <property type="molecule type" value="Genomic_DNA"/>
</dbReference>
<feature type="transmembrane region" description="Helical" evidence="1">
    <location>
        <begin position="176"/>
        <end position="196"/>
    </location>
</feature>
<comment type="caution">
    <text evidence="4">The sequence shown here is derived from an EMBL/GenBank/DDBJ whole genome shotgun (WGS) entry which is preliminary data.</text>
</comment>
<dbReference type="PROSITE" id="PS50887">
    <property type="entry name" value="GGDEF"/>
    <property type="match status" value="1"/>
</dbReference>
<dbReference type="InterPro" id="IPR052155">
    <property type="entry name" value="Biofilm_reg_signaling"/>
</dbReference>
<dbReference type="Pfam" id="PF00990">
    <property type="entry name" value="GGDEF"/>
    <property type="match status" value="1"/>
</dbReference>
<feature type="transmembrane region" description="Helical" evidence="1">
    <location>
        <begin position="208"/>
        <end position="230"/>
    </location>
</feature>
<dbReference type="OrthoDB" id="23692at2"/>
<feature type="transmembrane region" description="Helical" evidence="1">
    <location>
        <begin position="298"/>
        <end position="320"/>
    </location>
</feature>
<feature type="transmembrane region" description="Helical" evidence="1">
    <location>
        <begin position="141"/>
        <end position="164"/>
    </location>
</feature>
<dbReference type="PROSITE" id="PS50883">
    <property type="entry name" value="EAL"/>
    <property type="match status" value="1"/>
</dbReference>
<dbReference type="Proteomes" id="UP000561726">
    <property type="component" value="Unassembled WGS sequence"/>
</dbReference>
<dbReference type="SMART" id="SM00052">
    <property type="entry name" value="EAL"/>
    <property type="match status" value="1"/>
</dbReference>
<feature type="domain" description="GGDEF" evidence="3">
    <location>
        <begin position="361"/>
        <end position="495"/>
    </location>
</feature>
<dbReference type="NCBIfam" id="TIGR00254">
    <property type="entry name" value="GGDEF"/>
    <property type="match status" value="1"/>
</dbReference>
<dbReference type="PANTHER" id="PTHR44757:SF2">
    <property type="entry name" value="BIOFILM ARCHITECTURE MAINTENANCE PROTEIN MBAA"/>
    <property type="match status" value="1"/>
</dbReference>
<keyword evidence="1" id="KW-0472">Membrane</keyword>
<dbReference type="Gene3D" id="3.30.70.270">
    <property type="match status" value="1"/>
</dbReference>
<dbReference type="InterPro" id="IPR035919">
    <property type="entry name" value="EAL_sf"/>
</dbReference>
<evidence type="ECO:0000256" key="1">
    <source>
        <dbReference type="SAM" id="Phobius"/>
    </source>
</evidence>
<dbReference type="InterPro" id="IPR001633">
    <property type="entry name" value="EAL_dom"/>
</dbReference>
<dbReference type="AlphaFoldDB" id="A0A7W8ZTN7"/>
<accession>A0A7W8ZTN7</accession>
<feature type="transmembrane region" description="Helical" evidence="1">
    <location>
        <begin position="51"/>
        <end position="68"/>
    </location>
</feature>
<dbReference type="InterPro" id="IPR000160">
    <property type="entry name" value="GGDEF_dom"/>
</dbReference>
<organism evidence="4 5">
    <name type="scientific">Cryobacterium roopkundense</name>
    <dbReference type="NCBI Taxonomy" id="1001240"/>
    <lineage>
        <taxon>Bacteria</taxon>
        <taxon>Bacillati</taxon>
        <taxon>Actinomycetota</taxon>
        <taxon>Actinomycetes</taxon>
        <taxon>Micrococcales</taxon>
        <taxon>Microbacteriaceae</taxon>
        <taxon>Cryobacterium</taxon>
    </lineage>
</organism>
<dbReference type="CDD" id="cd01949">
    <property type="entry name" value="GGDEF"/>
    <property type="match status" value="1"/>
</dbReference>
<sequence length="771" mass="82489">MQSTTRITTGLRGSRAGSRPWLMGAMWLVLGIYVLHLHFPGYGVGEQKETWLSLLPVWIPAVVCWLAALRTRQFRGQLSFAAAAVTCYALGASYLAAAQALHEVRPFPSPAMVGFLLFYALILACLALLVHRQRRGLPWSVVLDCTVGALGAAAVVAVILTSLLDSAVLTGSVAPTAVAAAYPVLDLLLVAAVVGIAASPELQLGRRWILLAGGLLMFAATDVAYALLVLDGSYLSGTPLDAGWAAGLTLVAVWVDARSRPDTSVNRALKGAWALIVPTVATATALGLLLVASRVNVSAAAVVLAGATLAAAAVRTQLAFRQLVRMSELRKLARTDDLTGLPNRRAFYADAPLQLAGDAAQPCALLLLDLDRFKDINDSLGHDAGDLLLRQIGSRLVVATRPEDVLARLGGDEFAVVLHGADAERAKTAANRLRAALTKPFTLEGLTIQVTASIGISVSPDHGTDVKTLLRKADIAMYKAKSAHSGHHVYVEADNVHGERRLRTLHELRLALLGGEFVLHYQPKVNLATGEVRGVEALVRWNHPDRGLLYPEAFLAIAEEAGLMHALNDVVLGLALDQAAEWRAQGHPLSVAVNLSASCLADPQLPMRIGTMLTERGLPSTALIVEITEEFLMEDCDRARAVLTGLRTIGVRISVDDFGTGYSSLAYLRDLPIDELKLDRSFIAPMRHDPRAAALVCSTIDLAHSLGLSMVAEGVEDGVIYEALARYGCDQAQGYLMSRPVAAEELDNWLTGRRRALAAVAYPSGFTDFSW</sequence>
<dbReference type="SUPFAM" id="SSF141868">
    <property type="entry name" value="EAL domain-like"/>
    <property type="match status" value="1"/>
</dbReference>
<name>A0A7W8ZTN7_9MICO</name>
<dbReference type="SUPFAM" id="SSF55073">
    <property type="entry name" value="Nucleotide cyclase"/>
    <property type="match status" value="1"/>
</dbReference>
<evidence type="ECO:0000259" key="3">
    <source>
        <dbReference type="PROSITE" id="PS50887"/>
    </source>
</evidence>
<reference evidence="4 5" key="1">
    <citation type="submission" date="2020-08" db="EMBL/GenBank/DDBJ databases">
        <title>Sequencing the genomes of 1000 actinobacteria strains.</title>
        <authorList>
            <person name="Klenk H.-P."/>
        </authorList>
    </citation>
    <scope>NUCLEOTIDE SEQUENCE [LARGE SCALE GENOMIC DNA]</scope>
    <source>
        <strain evidence="4 5">DSM 21065</strain>
    </source>
</reference>
<proteinExistence type="predicted"/>
<protein>
    <submittedName>
        <fullName evidence="4">Diguanylate cyclase (GGDEF)-like protein</fullName>
    </submittedName>
</protein>
<dbReference type="FunFam" id="3.30.70.270:FF:000001">
    <property type="entry name" value="Diguanylate cyclase domain protein"/>
    <property type="match status" value="1"/>
</dbReference>
<keyword evidence="1" id="KW-0812">Transmembrane</keyword>
<feature type="transmembrane region" description="Helical" evidence="1">
    <location>
        <begin position="107"/>
        <end position="129"/>
    </location>
</feature>
<keyword evidence="1" id="KW-1133">Transmembrane helix</keyword>
<dbReference type="PANTHER" id="PTHR44757">
    <property type="entry name" value="DIGUANYLATE CYCLASE DGCP"/>
    <property type="match status" value="1"/>
</dbReference>
<gene>
    <name evidence="4" type="ORF">BJ997_000542</name>
</gene>
<dbReference type="InterPro" id="IPR029787">
    <property type="entry name" value="Nucleotide_cyclase"/>
</dbReference>
<dbReference type="SMART" id="SM00267">
    <property type="entry name" value="GGDEF"/>
    <property type="match status" value="1"/>
</dbReference>
<feature type="domain" description="EAL" evidence="2">
    <location>
        <begin position="501"/>
        <end position="754"/>
    </location>
</feature>
<evidence type="ECO:0000313" key="4">
    <source>
        <dbReference type="EMBL" id="MBB5639994.1"/>
    </source>
</evidence>
<evidence type="ECO:0000313" key="5">
    <source>
        <dbReference type="Proteomes" id="UP000561726"/>
    </source>
</evidence>
<feature type="transmembrane region" description="Helical" evidence="1">
    <location>
        <begin position="80"/>
        <end position="101"/>
    </location>
</feature>
<dbReference type="RefSeq" id="WP_084141130.1">
    <property type="nucleotide sequence ID" value="NZ_JACHBQ010000001.1"/>
</dbReference>
<evidence type="ECO:0000259" key="2">
    <source>
        <dbReference type="PROSITE" id="PS50883"/>
    </source>
</evidence>
<dbReference type="CDD" id="cd01948">
    <property type="entry name" value="EAL"/>
    <property type="match status" value="1"/>
</dbReference>
<feature type="transmembrane region" description="Helical" evidence="1">
    <location>
        <begin position="21"/>
        <end position="39"/>
    </location>
</feature>
<dbReference type="InterPro" id="IPR043128">
    <property type="entry name" value="Rev_trsase/Diguanyl_cyclase"/>
</dbReference>